<dbReference type="GO" id="GO:0016075">
    <property type="term" value="P:rRNA catabolic process"/>
    <property type="evidence" value="ECO:0007669"/>
    <property type="project" value="TreeGrafter"/>
</dbReference>
<evidence type="ECO:0000313" key="9">
    <source>
        <dbReference type="EMBL" id="EEH54206.1"/>
    </source>
</evidence>
<dbReference type="PANTHER" id="PTHR11097">
    <property type="entry name" value="EXOSOME COMPLEX EXONUCLEASE RIBOSOMAL RNA PROCESSING PROTEIN"/>
    <property type="match status" value="1"/>
</dbReference>
<dbReference type="GO" id="GO:0071035">
    <property type="term" value="P:nuclear polyadenylation-dependent rRNA catabolic process"/>
    <property type="evidence" value="ECO:0007669"/>
    <property type="project" value="TreeGrafter"/>
</dbReference>
<dbReference type="Gene3D" id="3.30.230.70">
    <property type="entry name" value="GHMP Kinase, N-terminal domain"/>
    <property type="match status" value="1"/>
</dbReference>
<dbReference type="SUPFAM" id="SSF54211">
    <property type="entry name" value="Ribosomal protein S5 domain 2-like"/>
    <property type="match status" value="1"/>
</dbReference>
<reference evidence="9 10" key="1">
    <citation type="journal article" date="2009" name="Science">
        <title>Green evolution and dynamic adaptations revealed by genomes of the marine picoeukaryotes Micromonas.</title>
        <authorList>
            <person name="Worden A.Z."/>
            <person name="Lee J.H."/>
            <person name="Mock T."/>
            <person name="Rouze P."/>
            <person name="Simmons M.P."/>
            <person name="Aerts A.L."/>
            <person name="Allen A.E."/>
            <person name="Cuvelier M.L."/>
            <person name="Derelle E."/>
            <person name="Everett M.V."/>
            <person name="Foulon E."/>
            <person name="Grimwood J."/>
            <person name="Gundlach H."/>
            <person name="Henrissat B."/>
            <person name="Napoli C."/>
            <person name="McDonald S.M."/>
            <person name="Parker M.S."/>
            <person name="Rombauts S."/>
            <person name="Salamov A."/>
            <person name="Von Dassow P."/>
            <person name="Badger J.H."/>
            <person name="Coutinho P.M."/>
            <person name="Demir E."/>
            <person name="Dubchak I."/>
            <person name="Gentemann C."/>
            <person name="Eikrem W."/>
            <person name="Gready J.E."/>
            <person name="John U."/>
            <person name="Lanier W."/>
            <person name="Lindquist E.A."/>
            <person name="Lucas S."/>
            <person name="Mayer K.F."/>
            <person name="Moreau H."/>
            <person name="Not F."/>
            <person name="Otillar R."/>
            <person name="Panaud O."/>
            <person name="Pangilinan J."/>
            <person name="Paulsen I."/>
            <person name="Piegu B."/>
            <person name="Poliakov A."/>
            <person name="Robbens S."/>
            <person name="Schmutz J."/>
            <person name="Toulza E."/>
            <person name="Wyss T."/>
            <person name="Zelensky A."/>
            <person name="Zhou K."/>
            <person name="Armbrust E.V."/>
            <person name="Bhattacharya D."/>
            <person name="Goodenough U.W."/>
            <person name="Van de Peer Y."/>
            <person name="Grigoriev I.V."/>
        </authorList>
    </citation>
    <scope>NUCLEOTIDE SEQUENCE [LARGE SCALE GENOMIC DNA]</scope>
    <source>
        <strain evidence="9 10">CCMP1545</strain>
    </source>
</reference>
<dbReference type="CDD" id="cd11367">
    <property type="entry name" value="RNase_PH_RRP42"/>
    <property type="match status" value="1"/>
</dbReference>
<dbReference type="SUPFAM" id="SSF55666">
    <property type="entry name" value="Ribonuclease PH domain 2-like"/>
    <property type="match status" value="1"/>
</dbReference>
<evidence type="ECO:0000313" key="10">
    <source>
        <dbReference type="Proteomes" id="UP000001876"/>
    </source>
</evidence>
<dbReference type="InterPro" id="IPR015847">
    <property type="entry name" value="ExoRNase_PH_dom2"/>
</dbReference>
<keyword evidence="10" id="KW-1185">Reference proteome</keyword>
<dbReference type="PANTHER" id="PTHR11097:SF8">
    <property type="entry name" value="EXOSOME COMPLEX COMPONENT RRP42"/>
    <property type="match status" value="1"/>
</dbReference>
<dbReference type="InterPro" id="IPR036345">
    <property type="entry name" value="ExoRNase_PH_dom2_sf"/>
</dbReference>
<dbReference type="STRING" id="564608.C1N1L1"/>
<dbReference type="eggNOG" id="KOG1612">
    <property type="taxonomic scope" value="Eukaryota"/>
</dbReference>
<comment type="subcellular location">
    <subcellularLocation>
        <location evidence="1">Cytoplasm</location>
    </subcellularLocation>
    <subcellularLocation>
        <location evidence="2">Nucleus</location>
        <location evidence="2">Nucleolus</location>
    </subcellularLocation>
</comment>
<dbReference type="GO" id="GO:0071028">
    <property type="term" value="P:nuclear mRNA surveillance"/>
    <property type="evidence" value="ECO:0007669"/>
    <property type="project" value="TreeGrafter"/>
</dbReference>
<evidence type="ECO:0000256" key="3">
    <source>
        <dbReference type="ARBA" id="ARBA00006678"/>
    </source>
</evidence>
<organism evidence="10">
    <name type="scientific">Micromonas pusilla (strain CCMP1545)</name>
    <name type="common">Picoplanktonic green alga</name>
    <dbReference type="NCBI Taxonomy" id="564608"/>
    <lineage>
        <taxon>Eukaryota</taxon>
        <taxon>Viridiplantae</taxon>
        <taxon>Chlorophyta</taxon>
        <taxon>Mamiellophyceae</taxon>
        <taxon>Mamiellales</taxon>
        <taxon>Mamiellaceae</taxon>
        <taxon>Micromonas</taxon>
    </lineage>
</organism>
<gene>
    <name evidence="9" type="ORF">MICPUCDRAFT_20175</name>
</gene>
<proteinExistence type="inferred from homology"/>
<dbReference type="KEGG" id="mpp:MICPUCDRAFT_20175"/>
<keyword evidence="5" id="KW-0271">Exosome</keyword>
<dbReference type="GO" id="GO:0000176">
    <property type="term" value="C:nuclear exosome (RNase complex)"/>
    <property type="evidence" value="ECO:0007669"/>
    <property type="project" value="TreeGrafter"/>
</dbReference>
<dbReference type="GO" id="GO:0000467">
    <property type="term" value="P:exonucleolytic trimming to generate mature 3'-end of 5.8S rRNA from tricistronic rRNA transcript (SSU-rRNA, 5.8S rRNA, LSU-rRNA)"/>
    <property type="evidence" value="ECO:0007669"/>
    <property type="project" value="TreeGrafter"/>
</dbReference>
<evidence type="ECO:0000256" key="4">
    <source>
        <dbReference type="ARBA" id="ARBA00022490"/>
    </source>
</evidence>
<dbReference type="GO" id="GO:0034473">
    <property type="term" value="P:U1 snRNA 3'-end processing"/>
    <property type="evidence" value="ECO:0007669"/>
    <property type="project" value="TreeGrafter"/>
</dbReference>
<dbReference type="EMBL" id="GG663744">
    <property type="protein sequence ID" value="EEH54206.1"/>
    <property type="molecule type" value="Genomic_DNA"/>
</dbReference>
<dbReference type="InterPro" id="IPR027408">
    <property type="entry name" value="PNPase/RNase_PH_dom_sf"/>
</dbReference>
<dbReference type="GO" id="GO:0071038">
    <property type="term" value="P:TRAMP-dependent tRNA surveillance pathway"/>
    <property type="evidence" value="ECO:0007669"/>
    <property type="project" value="TreeGrafter"/>
</dbReference>
<dbReference type="InterPro" id="IPR050590">
    <property type="entry name" value="Exosome_comp_Rrp42_subfam"/>
</dbReference>
<dbReference type="Proteomes" id="UP000001876">
    <property type="component" value="Unassembled WGS sequence"/>
</dbReference>
<name>C1N1L1_MICPC</name>
<dbReference type="GO" id="GO:0005730">
    <property type="term" value="C:nucleolus"/>
    <property type="evidence" value="ECO:0007669"/>
    <property type="project" value="UniProtKB-SubCell"/>
</dbReference>
<dbReference type="Pfam" id="PF01138">
    <property type="entry name" value="RNase_PH"/>
    <property type="match status" value="1"/>
</dbReference>
<dbReference type="InterPro" id="IPR001247">
    <property type="entry name" value="ExoRNase_PH_dom1"/>
</dbReference>
<dbReference type="GO" id="GO:0034476">
    <property type="term" value="P:U5 snRNA 3'-end processing"/>
    <property type="evidence" value="ECO:0007669"/>
    <property type="project" value="TreeGrafter"/>
</dbReference>
<dbReference type="OrthoDB" id="272245at2759"/>
<dbReference type="GO" id="GO:0034475">
    <property type="term" value="P:U4 snRNA 3'-end processing"/>
    <property type="evidence" value="ECO:0007669"/>
    <property type="project" value="TreeGrafter"/>
</dbReference>
<evidence type="ECO:0000256" key="2">
    <source>
        <dbReference type="ARBA" id="ARBA00004604"/>
    </source>
</evidence>
<dbReference type="AlphaFoldDB" id="C1N1L1"/>
<evidence type="ECO:0000256" key="5">
    <source>
        <dbReference type="ARBA" id="ARBA00022835"/>
    </source>
</evidence>
<feature type="domain" description="Exoribonuclease phosphorolytic" evidence="8">
    <location>
        <begin position="213"/>
        <end position="278"/>
    </location>
</feature>
<dbReference type="InterPro" id="IPR020568">
    <property type="entry name" value="Ribosomal_Su5_D2-typ_SF"/>
</dbReference>
<dbReference type="GO" id="GO:0000177">
    <property type="term" value="C:cytoplasmic exosome (RNase complex)"/>
    <property type="evidence" value="ECO:0007669"/>
    <property type="project" value="TreeGrafter"/>
</dbReference>
<dbReference type="OMA" id="YNTRIPK"/>
<feature type="domain" description="Exoribonuclease phosphorolytic" evidence="7">
    <location>
        <begin position="29"/>
        <end position="181"/>
    </location>
</feature>
<keyword evidence="4" id="KW-0963">Cytoplasm</keyword>
<comment type="similarity">
    <text evidence="3">Belongs to the RNase PH family.</text>
</comment>
<protein>
    <recommendedName>
        <fullName evidence="6">Ribosomal RNA-processing protein 42</fullName>
    </recommendedName>
</protein>
<dbReference type="RefSeq" id="XP_003061576.1">
    <property type="nucleotide sequence ID" value="XM_003061530.1"/>
</dbReference>
<dbReference type="GeneID" id="9687281"/>
<evidence type="ECO:0000256" key="6">
    <source>
        <dbReference type="ARBA" id="ARBA00042523"/>
    </source>
</evidence>
<evidence type="ECO:0000259" key="8">
    <source>
        <dbReference type="Pfam" id="PF03725"/>
    </source>
</evidence>
<dbReference type="GO" id="GO:0035925">
    <property type="term" value="F:mRNA 3'-UTR AU-rich region binding"/>
    <property type="evidence" value="ECO:0007669"/>
    <property type="project" value="TreeGrafter"/>
</dbReference>
<dbReference type="Pfam" id="PF03725">
    <property type="entry name" value="RNase_PH_C"/>
    <property type="match status" value="1"/>
</dbReference>
<sequence length="318" mass="33062">MPLSRAEIDYVRDGIDQNMRNDGRTREDYRELTLDLGVIPQATGSARARLGLDAWSTDVIVTVKADIGAPSAEHPGDGRLRCAVELSSASDTAYGGRGGEARATELSRALERSLLGATAGSSASLSAHGEGCALDMSALGIQRGKSCWILQVDGLVLADDGNVLDALSMATRAALFDAKIPKVTAVAGPNPDDPAELELDDDPEECSRLDVSGVPVIVTLTRVGKHSIVDATKDEESMRDPRLCVGVDATGKVRSVGKRGGGGIDLNAMCAMTRTACECGKQLIAALDEAHAKAEADAAVQAAKGDDDDDDADDAMAA</sequence>
<evidence type="ECO:0000256" key="1">
    <source>
        <dbReference type="ARBA" id="ARBA00004496"/>
    </source>
</evidence>
<evidence type="ECO:0000259" key="7">
    <source>
        <dbReference type="Pfam" id="PF01138"/>
    </source>
</evidence>
<accession>C1N1L1</accession>